<keyword evidence="2" id="KW-1185">Reference proteome</keyword>
<gene>
    <name evidence="1" type="ORF">AT959_02935</name>
</gene>
<reference evidence="1 2" key="1">
    <citation type="submission" date="2015-12" db="EMBL/GenBank/DDBJ databases">
        <title>Nitrous oxide reduction kinetics distinguish bacteria harboring typical versus atypical NosZ.</title>
        <authorList>
            <person name="Yoon S."/>
            <person name="Nissen S."/>
            <person name="Park D."/>
            <person name="Sanford R.A."/>
            <person name="Loeffler F.E."/>
        </authorList>
    </citation>
    <scope>NUCLEOTIDE SEQUENCE [LARGE SCALE GENOMIC DNA]</scope>
    <source>
        <strain evidence="1 2">ATCC BAA-841</strain>
    </source>
</reference>
<accession>A0A133XM71</accession>
<evidence type="ECO:0000313" key="1">
    <source>
        <dbReference type="EMBL" id="KXB32034.1"/>
    </source>
</evidence>
<protein>
    <recommendedName>
        <fullName evidence="3">Uracil-DNA glycosylase</fullName>
    </recommendedName>
</protein>
<dbReference type="EMBL" id="LODL01000007">
    <property type="protein sequence ID" value="KXB32034.1"/>
    <property type="molecule type" value="Genomic_DNA"/>
</dbReference>
<name>A0A133XM71_9RHOO</name>
<evidence type="ECO:0000313" key="2">
    <source>
        <dbReference type="Proteomes" id="UP000070186"/>
    </source>
</evidence>
<dbReference type="AlphaFoldDB" id="A0A133XM71"/>
<proteinExistence type="predicted"/>
<dbReference type="Proteomes" id="UP000070186">
    <property type="component" value="Unassembled WGS sequence"/>
</dbReference>
<evidence type="ECO:0008006" key="3">
    <source>
        <dbReference type="Google" id="ProtNLM"/>
    </source>
</evidence>
<organism evidence="1 2">
    <name type="scientific">Dechloromonas denitrificans</name>
    <dbReference type="NCBI Taxonomy" id="281362"/>
    <lineage>
        <taxon>Bacteria</taxon>
        <taxon>Pseudomonadati</taxon>
        <taxon>Pseudomonadota</taxon>
        <taxon>Betaproteobacteria</taxon>
        <taxon>Rhodocyclales</taxon>
        <taxon>Azonexaceae</taxon>
        <taxon>Dechloromonas</taxon>
    </lineage>
</organism>
<comment type="caution">
    <text evidence="1">The sequence shown here is derived from an EMBL/GenBank/DDBJ whole genome shotgun (WGS) entry which is preliminary data.</text>
</comment>
<sequence length="61" mass="7187">MSSDKRCNQCQNYWITFDPIFRYGCRALDFKSRRLPERDVIESSGQPCHFFQAKLKSPAGR</sequence>